<gene>
    <name evidence="1" type="ORF">ACFOOI_12000</name>
</gene>
<accession>A0ABV7YZI7</accession>
<dbReference type="Gene3D" id="3.30.420.310">
    <property type="entry name" value="2-keto-3-deoxy-galactonokinase, C-terminal domain"/>
    <property type="match status" value="1"/>
</dbReference>
<dbReference type="InterPro" id="IPR042257">
    <property type="entry name" value="DGOK_C"/>
</dbReference>
<dbReference type="EMBL" id="JBHRYQ010000001">
    <property type="protein sequence ID" value="MFC3811378.1"/>
    <property type="molecule type" value="Genomic_DNA"/>
</dbReference>
<dbReference type="InterPro" id="IPR042258">
    <property type="entry name" value="DGOK_N"/>
</dbReference>
<sequence>MILPEYFISCDWGTSNFRLRVVETHSLKVLDQTQTNVGIKALNEQFLASDTQTRLDVFGDYLATQLLNFKTEHRKHLVVISGMASSNIGLEELPYAHVPFDGSGENLLWKKITLKNDLNILLISGVKTQNSMMRGEEIQAIGLEDLLKPYTSGILLLPGTHSKHLAYQNEQFTAMKTFMTGELFALLSEKSILAGSVAAHGFGEKEKITFGQGVKLGLSENFSEHLFSVRANTVLHQMPHTENYYFLSGLLIGNELAYLQNKAETLFLCAAEPVFSLYKMALEIIVHSEKLILFDASHIVNALLNGQRKILKLYVA</sequence>
<evidence type="ECO:0000313" key="1">
    <source>
        <dbReference type="EMBL" id="MFC3811378.1"/>
    </source>
</evidence>
<name>A0ABV7YZI7_9BACT</name>
<reference evidence="2" key="1">
    <citation type="journal article" date="2019" name="Int. J. Syst. Evol. Microbiol.">
        <title>The Global Catalogue of Microorganisms (GCM) 10K type strain sequencing project: providing services to taxonomists for standard genome sequencing and annotation.</title>
        <authorList>
            <consortium name="The Broad Institute Genomics Platform"/>
            <consortium name="The Broad Institute Genome Sequencing Center for Infectious Disease"/>
            <person name="Wu L."/>
            <person name="Ma J."/>
        </authorList>
    </citation>
    <scope>NUCLEOTIDE SEQUENCE [LARGE SCALE GENOMIC DNA]</scope>
    <source>
        <strain evidence="2">CECT 7956</strain>
    </source>
</reference>
<dbReference type="RefSeq" id="WP_379838219.1">
    <property type="nucleotide sequence ID" value="NZ_JBHRYQ010000001.1"/>
</dbReference>
<protein>
    <submittedName>
        <fullName evidence="1">2-dehydro-3-deoxygalactonokinase</fullName>
    </submittedName>
</protein>
<dbReference type="InterPro" id="IPR007729">
    <property type="entry name" value="DGOK"/>
</dbReference>
<keyword evidence="2" id="KW-1185">Reference proteome</keyword>
<comment type="caution">
    <text evidence="1">The sequence shown here is derived from an EMBL/GenBank/DDBJ whole genome shotgun (WGS) entry which is preliminary data.</text>
</comment>
<evidence type="ECO:0000313" key="2">
    <source>
        <dbReference type="Proteomes" id="UP001595616"/>
    </source>
</evidence>
<proteinExistence type="predicted"/>
<dbReference type="Pfam" id="PF05035">
    <property type="entry name" value="DGOK"/>
    <property type="match status" value="1"/>
</dbReference>
<organism evidence="1 2">
    <name type="scientific">Lacihabitans lacunae</name>
    <dbReference type="NCBI Taxonomy" id="1028214"/>
    <lineage>
        <taxon>Bacteria</taxon>
        <taxon>Pseudomonadati</taxon>
        <taxon>Bacteroidota</taxon>
        <taxon>Cytophagia</taxon>
        <taxon>Cytophagales</taxon>
        <taxon>Leadbetterellaceae</taxon>
        <taxon>Lacihabitans</taxon>
    </lineage>
</organism>
<dbReference type="Proteomes" id="UP001595616">
    <property type="component" value="Unassembled WGS sequence"/>
</dbReference>
<dbReference type="Gene3D" id="3.30.420.300">
    <property type="entry name" value="2-keto-3-deoxy-galactonokinase, substrate binding domain"/>
    <property type="match status" value="1"/>
</dbReference>